<dbReference type="Proteomes" id="UP000748531">
    <property type="component" value="Unassembled WGS sequence"/>
</dbReference>
<keyword evidence="7 11" id="KW-0675">Receptor</keyword>
<dbReference type="PANTHER" id="PTHR24230:SF75">
    <property type="entry name" value="RELAXIN FAMILY PEPTIDE RECEPTOR 3"/>
    <property type="match status" value="1"/>
</dbReference>
<evidence type="ECO:0000256" key="2">
    <source>
        <dbReference type="ARBA" id="ARBA00022475"/>
    </source>
</evidence>
<dbReference type="GO" id="GO:0005886">
    <property type="term" value="C:plasma membrane"/>
    <property type="evidence" value="ECO:0007669"/>
    <property type="project" value="UniProtKB-SubCell"/>
</dbReference>
<dbReference type="PANTHER" id="PTHR24230">
    <property type="entry name" value="G-PROTEIN COUPLED RECEPTOR"/>
    <property type="match status" value="1"/>
</dbReference>
<dbReference type="Pfam" id="PF00001">
    <property type="entry name" value="7tm_1"/>
    <property type="match status" value="1"/>
</dbReference>
<evidence type="ECO:0000256" key="3">
    <source>
        <dbReference type="ARBA" id="ARBA00022692"/>
    </source>
</evidence>
<evidence type="ECO:0000256" key="1">
    <source>
        <dbReference type="ARBA" id="ARBA00004651"/>
    </source>
</evidence>
<dbReference type="GO" id="GO:0007218">
    <property type="term" value="P:neuropeptide signaling pathway"/>
    <property type="evidence" value="ECO:0007669"/>
    <property type="project" value="TreeGrafter"/>
</dbReference>
<feature type="transmembrane region" description="Helical" evidence="9">
    <location>
        <begin position="25"/>
        <end position="47"/>
    </location>
</feature>
<reference evidence="11" key="1">
    <citation type="submission" date="2019-05" db="EMBL/GenBank/DDBJ databases">
        <title>Annotation for the trematode Paragonimus heterotremus.</title>
        <authorList>
            <person name="Choi Y.-J."/>
        </authorList>
    </citation>
    <scope>NUCLEOTIDE SEQUENCE</scope>
    <source>
        <strain evidence="11">LC</strain>
    </source>
</reference>
<feature type="transmembrane region" description="Helical" evidence="9">
    <location>
        <begin position="197"/>
        <end position="221"/>
    </location>
</feature>
<keyword evidence="3 9" id="KW-0812">Transmembrane</keyword>
<dbReference type="GO" id="GO:0008528">
    <property type="term" value="F:G protein-coupled peptide receptor activity"/>
    <property type="evidence" value="ECO:0007669"/>
    <property type="project" value="TreeGrafter"/>
</dbReference>
<proteinExistence type="predicted"/>
<dbReference type="AlphaFoldDB" id="A0A8J4TG36"/>
<dbReference type="EMBL" id="LUCH01000851">
    <property type="protein sequence ID" value="KAF5404179.1"/>
    <property type="molecule type" value="Genomic_DNA"/>
</dbReference>
<evidence type="ECO:0000256" key="7">
    <source>
        <dbReference type="ARBA" id="ARBA00023170"/>
    </source>
</evidence>
<dbReference type="PROSITE" id="PS50262">
    <property type="entry name" value="G_PROTEIN_RECEP_F1_2"/>
    <property type="match status" value="1"/>
</dbReference>
<gene>
    <name evidence="11" type="ORF">PHET_02187</name>
</gene>
<dbReference type="InterPro" id="IPR017452">
    <property type="entry name" value="GPCR_Rhodpsn_7TM"/>
</dbReference>
<dbReference type="OrthoDB" id="9999179at2759"/>
<dbReference type="SUPFAM" id="SSF81321">
    <property type="entry name" value="Family A G protein-coupled receptor-like"/>
    <property type="match status" value="1"/>
</dbReference>
<feature type="transmembrane region" description="Helical" evidence="9">
    <location>
        <begin position="107"/>
        <end position="126"/>
    </location>
</feature>
<sequence>MASNHVHCFTNLTPEQVMDYQFRAYVSPFLAFVGIPTNTIIIIVFYVMQLESPCRFNLYAMWLPVAQNIHLLTNAFLDDFLGQGLSWITRCEVTFKVDSLSSFGCKIITFLTDVTALIKACLLMYFSADRVYCVYLPDKTAPNQKLWIARLGVILSYTVCIIVSSPHLIYVDRIRSPQGTYVCEYVNPIAPAVQYVLYLYIVGATVIPFLFIIATSLCIIVRMRDVIKRIRTAGINDRPASVEFGEVVTHLAISILFSCLSVPIIVVIILRQQLYLFGYEKTKPAYAKRIVELSKLFSSIDCINYACDFCIYLAVMSEFREHLIRILHLDCLCYTKVVVLPSLPVPQLVRGTHTLDLTQTEAQPELFDRNSLQEVW</sequence>
<protein>
    <submittedName>
        <fullName evidence="11">G-protein coupled receptor</fullName>
    </submittedName>
</protein>
<feature type="transmembrane region" description="Helical" evidence="9">
    <location>
        <begin position="247"/>
        <end position="270"/>
    </location>
</feature>
<keyword evidence="8" id="KW-0807">Transducer</keyword>
<evidence type="ECO:0000256" key="9">
    <source>
        <dbReference type="SAM" id="Phobius"/>
    </source>
</evidence>
<name>A0A8J4TG36_9TREM</name>
<keyword evidence="2" id="KW-1003">Cell membrane</keyword>
<keyword evidence="6 9" id="KW-0472">Membrane</keyword>
<keyword evidence="5" id="KW-0297">G-protein coupled receptor</keyword>
<evidence type="ECO:0000313" key="11">
    <source>
        <dbReference type="EMBL" id="KAF5404179.1"/>
    </source>
</evidence>
<evidence type="ECO:0000256" key="8">
    <source>
        <dbReference type="ARBA" id="ARBA00023224"/>
    </source>
</evidence>
<evidence type="ECO:0000256" key="6">
    <source>
        <dbReference type="ARBA" id="ARBA00023136"/>
    </source>
</evidence>
<comment type="caution">
    <text evidence="11">The sequence shown here is derived from an EMBL/GenBank/DDBJ whole genome shotgun (WGS) entry which is preliminary data.</text>
</comment>
<dbReference type="InterPro" id="IPR000276">
    <property type="entry name" value="GPCR_Rhodpsn"/>
</dbReference>
<feature type="transmembrane region" description="Helical" evidence="9">
    <location>
        <begin position="147"/>
        <end position="169"/>
    </location>
</feature>
<dbReference type="Gene3D" id="1.20.1070.10">
    <property type="entry name" value="Rhodopsin 7-helix transmembrane proteins"/>
    <property type="match status" value="1"/>
</dbReference>
<keyword evidence="4 9" id="KW-1133">Transmembrane helix</keyword>
<evidence type="ECO:0000313" key="12">
    <source>
        <dbReference type="Proteomes" id="UP000748531"/>
    </source>
</evidence>
<organism evidence="11 12">
    <name type="scientific">Paragonimus heterotremus</name>
    <dbReference type="NCBI Taxonomy" id="100268"/>
    <lineage>
        <taxon>Eukaryota</taxon>
        <taxon>Metazoa</taxon>
        <taxon>Spiralia</taxon>
        <taxon>Lophotrochozoa</taxon>
        <taxon>Platyhelminthes</taxon>
        <taxon>Trematoda</taxon>
        <taxon>Digenea</taxon>
        <taxon>Plagiorchiida</taxon>
        <taxon>Troglotremata</taxon>
        <taxon>Troglotrematidae</taxon>
        <taxon>Paragonimus</taxon>
    </lineage>
</organism>
<evidence type="ECO:0000256" key="4">
    <source>
        <dbReference type="ARBA" id="ARBA00022989"/>
    </source>
</evidence>
<evidence type="ECO:0000256" key="5">
    <source>
        <dbReference type="ARBA" id="ARBA00023040"/>
    </source>
</evidence>
<feature type="domain" description="G-protein coupled receptors family 1 profile" evidence="10">
    <location>
        <begin position="37"/>
        <end position="312"/>
    </location>
</feature>
<accession>A0A8J4TG36</accession>
<comment type="subcellular location">
    <subcellularLocation>
        <location evidence="1">Cell membrane</location>
        <topology evidence="1">Multi-pass membrane protein</topology>
    </subcellularLocation>
</comment>
<keyword evidence="12" id="KW-1185">Reference proteome</keyword>
<evidence type="ECO:0000259" key="10">
    <source>
        <dbReference type="PROSITE" id="PS50262"/>
    </source>
</evidence>